<keyword evidence="6" id="KW-0812">Transmembrane</keyword>
<comment type="subcellular location">
    <subcellularLocation>
        <location evidence="1">Nucleus</location>
    </subcellularLocation>
</comment>
<reference evidence="7" key="1">
    <citation type="submission" date="2023-10" db="EMBL/GenBank/DDBJ databases">
        <title>Genome assembly of Pristionchus species.</title>
        <authorList>
            <person name="Yoshida K."/>
            <person name="Sommer R.J."/>
        </authorList>
    </citation>
    <scope>NUCLEOTIDE SEQUENCE</scope>
    <source>
        <strain evidence="7">RS5133</strain>
    </source>
</reference>
<dbReference type="GO" id="GO:0005634">
    <property type="term" value="C:nucleus"/>
    <property type="evidence" value="ECO:0007669"/>
    <property type="project" value="UniProtKB-SubCell"/>
</dbReference>
<protein>
    <submittedName>
        <fullName evidence="7">Uncharacterized protein</fullName>
    </submittedName>
</protein>
<feature type="region of interest" description="Disordered" evidence="5">
    <location>
        <begin position="1"/>
        <end position="48"/>
    </location>
</feature>
<dbReference type="GO" id="GO:0006366">
    <property type="term" value="P:transcription by RNA polymerase II"/>
    <property type="evidence" value="ECO:0007669"/>
    <property type="project" value="InterPro"/>
</dbReference>
<dbReference type="EMBL" id="BTSY01000006">
    <property type="protein sequence ID" value="GMT31789.1"/>
    <property type="molecule type" value="Genomic_DNA"/>
</dbReference>
<evidence type="ECO:0000256" key="2">
    <source>
        <dbReference type="ARBA" id="ARBA00023015"/>
    </source>
</evidence>
<feature type="compositionally biased region" description="Acidic residues" evidence="5">
    <location>
        <begin position="178"/>
        <end position="188"/>
    </location>
</feature>
<feature type="compositionally biased region" description="Acidic residues" evidence="5">
    <location>
        <begin position="152"/>
        <end position="165"/>
    </location>
</feature>
<organism evidence="7 8">
    <name type="scientific">Pristionchus fissidentatus</name>
    <dbReference type="NCBI Taxonomy" id="1538716"/>
    <lineage>
        <taxon>Eukaryota</taxon>
        <taxon>Metazoa</taxon>
        <taxon>Ecdysozoa</taxon>
        <taxon>Nematoda</taxon>
        <taxon>Chromadorea</taxon>
        <taxon>Rhabditida</taxon>
        <taxon>Rhabditina</taxon>
        <taxon>Diplogasteromorpha</taxon>
        <taxon>Diplogasteroidea</taxon>
        <taxon>Neodiplogasteridae</taxon>
        <taxon>Pristionchus</taxon>
    </lineage>
</organism>
<feature type="transmembrane region" description="Helical" evidence="6">
    <location>
        <begin position="282"/>
        <end position="304"/>
    </location>
</feature>
<dbReference type="Proteomes" id="UP001432322">
    <property type="component" value="Unassembled WGS sequence"/>
</dbReference>
<name>A0AAV5WI86_9BILA</name>
<evidence type="ECO:0000256" key="4">
    <source>
        <dbReference type="ARBA" id="ARBA00023242"/>
    </source>
</evidence>
<proteinExistence type="predicted"/>
<gene>
    <name evidence="7" type="ORF">PFISCL1PPCAC_23086</name>
</gene>
<evidence type="ECO:0000256" key="3">
    <source>
        <dbReference type="ARBA" id="ARBA00023163"/>
    </source>
</evidence>
<dbReference type="PANTHER" id="PTHR11380:SF16">
    <property type="entry name" value="TRANSCRIPTION INITIATION PROTEIN SPT3 HOMOLOG"/>
    <property type="match status" value="1"/>
</dbReference>
<dbReference type="PANTHER" id="PTHR11380">
    <property type="entry name" value="TRANSCRIPTION INITIATION FACTOR TFIID/SUPT3-RELATED"/>
    <property type="match status" value="1"/>
</dbReference>
<dbReference type="InterPro" id="IPR003195">
    <property type="entry name" value="TFIID_TAF13"/>
</dbReference>
<keyword evidence="8" id="KW-1185">Reference proteome</keyword>
<keyword evidence="2" id="KW-0805">Transcription regulation</keyword>
<feature type="non-terminal residue" evidence="7">
    <location>
        <position position="1"/>
    </location>
</feature>
<evidence type="ECO:0000256" key="5">
    <source>
        <dbReference type="SAM" id="MobiDB-lite"/>
    </source>
</evidence>
<evidence type="ECO:0000313" key="7">
    <source>
        <dbReference type="EMBL" id="GMT31789.1"/>
    </source>
</evidence>
<keyword evidence="3" id="KW-0804">Transcription</keyword>
<accession>A0AAV5WI86</accession>
<comment type="caution">
    <text evidence="7">The sequence shown here is derived from an EMBL/GenBank/DDBJ whole genome shotgun (WGS) entry which is preliminary data.</text>
</comment>
<dbReference type="GO" id="GO:0003713">
    <property type="term" value="F:transcription coactivator activity"/>
    <property type="evidence" value="ECO:0007669"/>
    <property type="project" value="TreeGrafter"/>
</dbReference>
<feature type="region of interest" description="Disordered" evidence="5">
    <location>
        <begin position="144"/>
        <end position="195"/>
    </location>
</feature>
<keyword evidence="6" id="KW-1133">Transmembrane helix</keyword>
<feature type="compositionally biased region" description="Low complexity" evidence="5">
    <location>
        <begin position="24"/>
        <end position="46"/>
    </location>
</feature>
<feature type="compositionally biased region" description="Basic and acidic residues" evidence="5">
    <location>
        <begin position="1"/>
        <end position="16"/>
    </location>
</feature>
<dbReference type="AlphaFoldDB" id="A0AAV5WI86"/>
<sequence length="368" mass="40849">SGRKRPLPDKSEDQTAPKKKGRAAKSTAPASSSAPAAAAAGSASLSQQDWEEVDRRMLAHTKSIMFAAGDSIEPHESNARMMVGLMRQQVRMIVDGAVERAKQKGREDVFLQDFLEHFARHKMVLGRLLNHARAAHSILSLTRQTTSTVKDNDEEDEEEGEEKDEDGVPREVEGLGSESEEEEAEGDGEQPGPLILRASKNSTYVQLEAAIDALQAGFTSSDLTDPALFTDLTREARQRRMATRVKRLREDVYMQFSEARAAAFVPRGRRQKKVSGLTESEYFILWLGLPSVSGALVYVLGWLAKEIITQVVDDAYMCLLKEISAGVIPSRGAVSARLSYRHYEEALRKNLGWRTRADVLFGYIAPRE</sequence>
<keyword evidence="4" id="KW-0539">Nucleus</keyword>
<keyword evidence="6" id="KW-0472">Membrane</keyword>
<evidence type="ECO:0000313" key="8">
    <source>
        <dbReference type="Proteomes" id="UP001432322"/>
    </source>
</evidence>
<evidence type="ECO:0000256" key="1">
    <source>
        <dbReference type="ARBA" id="ARBA00004123"/>
    </source>
</evidence>
<evidence type="ECO:0000256" key="6">
    <source>
        <dbReference type="SAM" id="Phobius"/>
    </source>
</evidence>